<keyword evidence="3" id="KW-1185">Reference proteome</keyword>
<accession>A0ABQ3AMP0</accession>
<dbReference type="EMBL" id="BMUU01000015">
    <property type="protein sequence ID" value="GGY61390.1"/>
    <property type="molecule type" value="Genomic_DNA"/>
</dbReference>
<sequence length="104" mass="11964">MQQEELLRPRTVKKRTKSRRDGFSPEQRSTRAELAGRPRPSVLTWVTCCCGSRSTNSKHTRMGYLDAMEAQIAMVEEGIECCQVCRSQGSRWRSCSASSWRSRY</sequence>
<evidence type="ECO:0008006" key="4">
    <source>
        <dbReference type="Google" id="ProtNLM"/>
    </source>
</evidence>
<feature type="compositionally biased region" description="Basic and acidic residues" evidence="1">
    <location>
        <begin position="19"/>
        <end position="36"/>
    </location>
</feature>
<gene>
    <name evidence="2" type="ORF">GCM10010326_65250</name>
</gene>
<comment type="caution">
    <text evidence="2">The sequence shown here is derived from an EMBL/GenBank/DDBJ whole genome shotgun (WGS) entry which is preliminary data.</text>
</comment>
<evidence type="ECO:0000313" key="2">
    <source>
        <dbReference type="EMBL" id="GGY61390.1"/>
    </source>
</evidence>
<evidence type="ECO:0000256" key="1">
    <source>
        <dbReference type="SAM" id="MobiDB-lite"/>
    </source>
</evidence>
<reference evidence="3" key="1">
    <citation type="journal article" date="2019" name="Int. J. Syst. Evol. Microbiol.">
        <title>The Global Catalogue of Microorganisms (GCM) 10K type strain sequencing project: providing services to taxonomists for standard genome sequencing and annotation.</title>
        <authorList>
            <consortium name="The Broad Institute Genomics Platform"/>
            <consortium name="The Broad Institute Genome Sequencing Center for Infectious Disease"/>
            <person name="Wu L."/>
            <person name="Ma J."/>
        </authorList>
    </citation>
    <scope>NUCLEOTIDE SEQUENCE [LARGE SCALE GENOMIC DNA]</scope>
    <source>
        <strain evidence="3">JCM 4594</strain>
    </source>
</reference>
<name>A0ABQ3AMP0_9ACTN</name>
<protein>
    <recommendedName>
        <fullName evidence="4">Transposase</fullName>
    </recommendedName>
</protein>
<feature type="region of interest" description="Disordered" evidence="1">
    <location>
        <begin position="1"/>
        <end position="36"/>
    </location>
</feature>
<dbReference type="Proteomes" id="UP000600946">
    <property type="component" value="Unassembled WGS sequence"/>
</dbReference>
<organism evidence="2 3">
    <name type="scientific">Streptomyces xanthochromogenes</name>
    <dbReference type="NCBI Taxonomy" id="67384"/>
    <lineage>
        <taxon>Bacteria</taxon>
        <taxon>Bacillati</taxon>
        <taxon>Actinomycetota</taxon>
        <taxon>Actinomycetes</taxon>
        <taxon>Kitasatosporales</taxon>
        <taxon>Streptomycetaceae</taxon>
        <taxon>Streptomyces</taxon>
    </lineage>
</organism>
<evidence type="ECO:0000313" key="3">
    <source>
        <dbReference type="Proteomes" id="UP000600946"/>
    </source>
</evidence>
<proteinExistence type="predicted"/>